<keyword evidence="3" id="KW-1185">Reference proteome</keyword>
<evidence type="ECO:0000256" key="1">
    <source>
        <dbReference type="SAM" id="Phobius"/>
    </source>
</evidence>
<comment type="caution">
    <text evidence="2">The sequence shown here is derived from an EMBL/GenBank/DDBJ whole genome shotgun (WGS) entry which is preliminary data.</text>
</comment>
<evidence type="ECO:0000313" key="2">
    <source>
        <dbReference type="EMBL" id="NNU81938.1"/>
    </source>
</evidence>
<name>A0A849L616_9RHOB</name>
<reference evidence="2 3" key="1">
    <citation type="submission" date="2020-05" db="EMBL/GenBank/DDBJ databases">
        <title>Gimesia benthica sp. nov., a novel planctomycete isolated from a deep-sea water sample of the Northwest Indian Ocean.</title>
        <authorList>
            <person name="Wang J."/>
            <person name="Ruan C."/>
            <person name="Song L."/>
            <person name="Zhu Y."/>
            <person name="Li A."/>
            <person name="Zheng X."/>
            <person name="Wang L."/>
            <person name="Lu Z."/>
            <person name="Huang Y."/>
            <person name="Du W."/>
            <person name="Zhou Y."/>
            <person name="Huang L."/>
            <person name="Dai X."/>
        </authorList>
    </citation>
    <scope>NUCLEOTIDE SEQUENCE [LARGE SCALE GENOMIC DNA]</scope>
    <source>
        <strain evidence="2 3">YYQ-30</strain>
    </source>
</reference>
<dbReference type="AlphaFoldDB" id="A0A849L616"/>
<evidence type="ECO:0008006" key="4">
    <source>
        <dbReference type="Google" id="ProtNLM"/>
    </source>
</evidence>
<proteinExistence type="predicted"/>
<dbReference type="RefSeq" id="WP_171326792.1">
    <property type="nucleotide sequence ID" value="NZ_JABFBC010000003.1"/>
</dbReference>
<gene>
    <name evidence="2" type="ORF">HMH01_15985</name>
</gene>
<protein>
    <recommendedName>
        <fullName evidence="4">Alpha/beta hydrolase family protein</fullName>
    </recommendedName>
</protein>
<dbReference type="SUPFAM" id="SSF53474">
    <property type="entry name" value="alpha/beta-Hydrolases"/>
    <property type="match status" value="1"/>
</dbReference>
<keyword evidence="1" id="KW-0812">Transmembrane</keyword>
<dbReference type="Proteomes" id="UP000572377">
    <property type="component" value="Unassembled WGS sequence"/>
</dbReference>
<organism evidence="2 3">
    <name type="scientific">Halovulum dunhuangense</name>
    <dbReference type="NCBI Taxonomy" id="1505036"/>
    <lineage>
        <taxon>Bacteria</taxon>
        <taxon>Pseudomonadati</taxon>
        <taxon>Pseudomonadota</taxon>
        <taxon>Alphaproteobacteria</taxon>
        <taxon>Rhodobacterales</taxon>
        <taxon>Paracoccaceae</taxon>
        <taxon>Halovulum</taxon>
    </lineage>
</organism>
<accession>A0A849L616</accession>
<keyword evidence="1" id="KW-1133">Transmembrane helix</keyword>
<keyword evidence="1" id="KW-0472">Membrane</keyword>
<dbReference type="EMBL" id="JABFBC010000003">
    <property type="protein sequence ID" value="NNU81938.1"/>
    <property type="molecule type" value="Genomic_DNA"/>
</dbReference>
<dbReference type="InterPro" id="IPR029058">
    <property type="entry name" value="AB_hydrolase_fold"/>
</dbReference>
<feature type="transmembrane region" description="Helical" evidence="1">
    <location>
        <begin position="122"/>
        <end position="148"/>
    </location>
</feature>
<sequence length="401" mass="43448">MTPTHDARVRRRHVLYLPGFDPAGVRRYRDTYVREGARQAGISGYALEVADLPEGNGPGWRVTAQIDGAKVETVVSYLDWSDIVKARLRRPLGESLTGCARAFLIYMRSGAFFGIARVRRAFLIPLLGPYLLVFLVAPLLGLLVAALAGLLVPSWIALAAGIAAAAGFVAFLRARDRRFYVFYLMHVFSLIAERGGATPDLLRPVQAGFAARIREALAGDFDEVLVVGHSAGGHMAVSVVAEVLRGGHGHDGRLALLTVGAVVPLPCLLAGGAEMRADVAECARAEALFWLDVGAPGDGVCMALCDPVAMIGLDLPERRNPLVISAAFHRTLDPGTVNAPGFTFFRRHFQYLCAFDRPGVYDYFRITAGPERLADRFHGQAHSPSRVITRISRYSDIGENA</sequence>
<feature type="transmembrane region" description="Helical" evidence="1">
    <location>
        <begin position="154"/>
        <end position="172"/>
    </location>
</feature>
<evidence type="ECO:0000313" key="3">
    <source>
        <dbReference type="Proteomes" id="UP000572377"/>
    </source>
</evidence>